<reference evidence="2" key="2">
    <citation type="submission" date="2016-01" db="EMBL/GenBank/DDBJ databases">
        <title>Six Aerococcus type strain genome sequencing and assembly using PacBio and Illumina Hiseq.</title>
        <authorList>
            <person name="Carkaci D."/>
            <person name="Dargis R."/>
            <person name="Nielsen X.C."/>
            <person name="Skovgaard O."/>
            <person name="Fuursted K."/>
            <person name="Christensen J.J."/>
        </authorList>
    </citation>
    <scope>NUCLEOTIDE SEQUENCE [LARGE SCALE GENOMIC DNA]</scope>
    <source>
        <strain evidence="2">CCUG43001</strain>
    </source>
</reference>
<evidence type="ECO:0000313" key="1">
    <source>
        <dbReference type="EMBL" id="AMB94902.1"/>
    </source>
</evidence>
<protein>
    <recommendedName>
        <fullName evidence="3">HK97 gp10 family phage protein</fullName>
    </recommendedName>
</protein>
<dbReference type="AlphaFoldDB" id="A0A0X8FCT6"/>
<dbReference type="Pfam" id="PF04883">
    <property type="entry name" value="HK97-gp10_like"/>
    <property type="match status" value="1"/>
</dbReference>
<accession>A0A0X8FCT6</accession>
<dbReference type="GeneID" id="92904226"/>
<reference evidence="1 2" key="1">
    <citation type="journal article" date="2016" name="Genome Announc.">
        <title>Complete Genome Sequences of Aerococcus christensenii CCUG 28831T, Aerococcus sanguinicola CCUG 43001T, Aerococcus urinae CCUG 36881T, Aerococcus urinaeequi CCUG 28094T, Aerococcus urinaehominis CCUG 42038 BT, and Aerococcus viridans CCUG 4311T.</title>
        <authorList>
            <person name="Carkaci D."/>
            <person name="Dargis R."/>
            <person name="Nielsen X.C."/>
            <person name="Skovgaard O."/>
            <person name="Fuursted K."/>
            <person name="Christensen J.J."/>
        </authorList>
    </citation>
    <scope>NUCLEOTIDE SEQUENCE [LARGE SCALE GENOMIC DNA]</scope>
    <source>
        <strain evidence="1 2">CCUG43001</strain>
    </source>
</reference>
<evidence type="ECO:0008006" key="3">
    <source>
        <dbReference type="Google" id="ProtNLM"/>
    </source>
</evidence>
<dbReference type="Proteomes" id="UP000069912">
    <property type="component" value="Chromosome"/>
</dbReference>
<proteinExistence type="predicted"/>
<gene>
    <name evidence="1" type="ORF">AWM72_09105</name>
</gene>
<keyword evidence="2" id="KW-1185">Reference proteome</keyword>
<name>A0A0X8FCT6_9LACT</name>
<organism evidence="1 2">
    <name type="scientific">Aerococcus sanguinicola</name>
    <dbReference type="NCBI Taxonomy" id="119206"/>
    <lineage>
        <taxon>Bacteria</taxon>
        <taxon>Bacillati</taxon>
        <taxon>Bacillota</taxon>
        <taxon>Bacilli</taxon>
        <taxon>Lactobacillales</taxon>
        <taxon>Aerococcaceae</taxon>
        <taxon>Aerococcus</taxon>
    </lineage>
</organism>
<dbReference type="EMBL" id="CP014160">
    <property type="protein sequence ID" value="AMB94902.1"/>
    <property type="molecule type" value="Genomic_DNA"/>
</dbReference>
<dbReference type="InterPro" id="IPR010064">
    <property type="entry name" value="HK97-gp10_tail"/>
</dbReference>
<dbReference type="RefSeq" id="WP_067976438.1">
    <property type="nucleotide sequence ID" value="NZ_CAJHKM010000003.1"/>
</dbReference>
<evidence type="ECO:0000313" key="2">
    <source>
        <dbReference type="Proteomes" id="UP000069912"/>
    </source>
</evidence>
<sequence>MSIKIDELSKKLADEVATYTNDVVEGIQKDQKEIAKETAKKLRAASPKRTGKYRKSWGTKKEGLNTYVRNRKHYRLTHLLEKGHRTRNRKRQAPAYPHIGPIEKEAISKFEKAVEKRVKKG</sequence>
<dbReference type="KEGG" id="asan:AWM72_09105"/>